<reference evidence="1 2" key="1">
    <citation type="journal article" date="2019" name="Genome Biol. Evol.">
        <title>Insights into the evolution of the New World diploid cottons (Gossypium, subgenus Houzingenia) based on genome sequencing.</title>
        <authorList>
            <person name="Grover C.E."/>
            <person name="Arick M.A. 2nd"/>
            <person name="Thrash A."/>
            <person name="Conover J.L."/>
            <person name="Sanders W.S."/>
            <person name="Peterson D.G."/>
            <person name="Frelichowski J.E."/>
            <person name="Scheffler J.A."/>
            <person name="Scheffler B.E."/>
            <person name="Wendel J.F."/>
        </authorList>
    </citation>
    <scope>NUCLEOTIDE SEQUENCE [LARGE SCALE GENOMIC DNA]</scope>
    <source>
        <strain evidence="1">185</strain>
        <tissue evidence="1">Leaf</tissue>
    </source>
</reference>
<comment type="caution">
    <text evidence="1">The sequence shown here is derived from an EMBL/GenBank/DDBJ whole genome shotgun (WGS) entry which is preliminary data.</text>
</comment>
<sequence>MCEQILTPELTTSLEYMTWFRYHDKSYILLEEERTRQRLRKRPRQPRINLRSRVHASMESLSTSNPQVAPMAAPPPDKYGSYYSSAFINVVFYTQTPHYALLYHVSIPSASVFFAPPLSPALYKASMPTTTPTYPPSLTILTFYPQLGYATPYTYSLILSLTPPTLLFYQGDSSLQPPVIRMADLR</sequence>
<keyword evidence="2" id="KW-1185">Reference proteome</keyword>
<dbReference type="Proteomes" id="UP000593577">
    <property type="component" value="Unassembled WGS sequence"/>
</dbReference>
<dbReference type="EMBL" id="JABFAA010000009">
    <property type="protein sequence ID" value="MBA0692113.1"/>
    <property type="molecule type" value="Genomic_DNA"/>
</dbReference>
<evidence type="ECO:0000313" key="1">
    <source>
        <dbReference type="EMBL" id="MBA0692113.1"/>
    </source>
</evidence>
<evidence type="ECO:0000313" key="2">
    <source>
        <dbReference type="Proteomes" id="UP000593577"/>
    </source>
</evidence>
<proteinExistence type="predicted"/>
<dbReference type="AlphaFoldDB" id="A0A7J8XXU3"/>
<protein>
    <submittedName>
        <fullName evidence="1">Uncharacterized protein</fullName>
    </submittedName>
</protein>
<gene>
    <name evidence="1" type="ORF">Goari_009701</name>
</gene>
<name>A0A7J8XXU3_GOSAI</name>
<accession>A0A7J8XXU3</accession>
<organism evidence="1 2">
    <name type="scientific">Gossypium aridum</name>
    <name type="common">American cotton</name>
    <name type="synonym">Erioxylum aridum</name>
    <dbReference type="NCBI Taxonomy" id="34290"/>
    <lineage>
        <taxon>Eukaryota</taxon>
        <taxon>Viridiplantae</taxon>
        <taxon>Streptophyta</taxon>
        <taxon>Embryophyta</taxon>
        <taxon>Tracheophyta</taxon>
        <taxon>Spermatophyta</taxon>
        <taxon>Magnoliopsida</taxon>
        <taxon>eudicotyledons</taxon>
        <taxon>Gunneridae</taxon>
        <taxon>Pentapetalae</taxon>
        <taxon>rosids</taxon>
        <taxon>malvids</taxon>
        <taxon>Malvales</taxon>
        <taxon>Malvaceae</taxon>
        <taxon>Malvoideae</taxon>
        <taxon>Gossypium</taxon>
    </lineage>
</organism>